<dbReference type="Proteomes" id="UP000835052">
    <property type="component" value="Unassembled WGS sequence"/>
</dbReference>
<dbReference type="AlphaFoldDB" id="A0A8S1HRR7"/>
<feature type="compositionally biased region" description="Basic residues" evidence="1">
    <location>
        <begin position="413"/>
        <end position="422"/>
    </location>
</feature>
<feature type="compositionally biased region" description="Polar residues" evidence="1">
    <location>
        <begin position="160"/>
        <end position="179"/>
    </location>
</feature>
<accession>A0A8S1HRR7</accession>
<protein>
    <submittedName>
        <fullName evidence="2">Uncharacterized protein</fullName>
    </submittedName>
</protein>
<feature type="compositionally biased region" description="Basic and acidic residues" evidence="1">
    <location>
        <begin position="180"/>
        <end position="202"/>
    </location>
</feature>
<feature type="region of interest" description="Disordered" evidence="1">
    <location>
        <begin position="35"/>
        <end position="361"/>
    </location>
</feature>
<organism evidence="2 3">
    <name type="scientific">Caenorhabditis auriculariae</name>
    <dbReference type="NCBI Taxonomy" id="2777116"/>
    <lineage>
        <taxon>Eukaryota</taxon>
        <taxon>Metazoa</taxon>
        <taxon>Ecdysozoa</taxon>
        <taxon>Nematoda</taxon>
        <taxon>Chromadorea</taxon>
        <taxon>Rhabditida</taxon>
        <taxon>Rhabditina</taxon>
        <taxon>Rhabditomorpha</taxon>
        <taxon>Rhabditoidea</taxon>
        <taxon>Rhabditidae</taxon>
        <taxon>Peloderinae</taxon>
        <taxon>Caenorhabditis</taxon>
    </lineage>
</organism>
<evidence type="ECO:0000313" key="3">
    <source>
        <dbReference type="Proteomes" id="UP000835052"/>
    </source>
</evidence>
<name>A0A8S1HRR7_9PELO</name>
<feature type="compositionally biased region" description="Basic and acidic residues" evidence="1">
    <location>
        <begin position="396"/>
        <end position="412"/>
    </location>
</feature>
<feature type="compositionally biased region" description="Basic residues" evidence="1">
    <location>
        <begin position="203"/>
        <end position="214"/>
    </location>
</feature>
<feature type="compositionally biased region" description="Basic and acidic residues" evidence="1">
    <location>
        <begin position="82"/>
        <end position="95"/>
    </location>
</feature>
<gene>
    <name evidence="2" type="ORF">CAUJ_LOCUS14408</name>
</gene>
<evidence type="ECO:0000313" key="2">
    <source>
        <dbReference type="EMBL" id="CAD6198502.1"/>
    </source>
</evidence>
<reference evidence="2" key="1">
    <citation type="submission" date="2020-10" db="EMBL/GenBank/DDBJ databases">
        <authorList>
            <person name="Kikuchi T."/>
        </authorList>
    </citation>
    <scope>NUCLEOTIDE SEQUENCE</scope>
    <source>
        <strain evidence="2">NKZ352</strain>
    </source>
</reference>
<sequence length="451" mass="51196">MSNQESSEEQGIIGTAIEKTLEIGKAAGENLIEADRKASEKTDLGGDKIYRKWNEIKKKSAEKYDDMMDRERATSEGMAESNPERNLAHNGDKPPKALQKNEQSVSESGRQEAFNNRRRTRRGGRKNRRVDDRRKNPSQQENPDVSEGAEEGVMILPALNNVSQPKNNNRPRSNTNRQRTCSEKTKDGSFDDVKEEERERNAQKRRNSQKKHRSSERFGNAPPQEGVPEKAARAAPTKNGRRRRNTENPRRNNGSPQTGDDRQKNNRRRRNTVNDQPASDKAEGMPRVSDGVRISPIEKTNKKKQRRRNASENQNNVKTDEKNSQRRELKKQDAEEAAQKSFVSQPNDVVSGKAARDENDESGNVVFASALLDDLNPSTHFHLDIFDSVRDATRKNGMKQKNEDGEKVDARSAKKSCRHPRGRKIDACSSQQKKHHGFNQFNQQSNFIAGH</sequence>
<feature type="region of interest" description="Disordered" evidence="1">
    <location>
        <begin position="396"/>
        <end position="451"/>
    </location>
</feature>
<feature type="compositionally biased region" description="Basic and acidic residues" evidence="1">
    <location>
        <begin position="35"/>
        <end position="74"/>
    </location>
</feature>
<evidence type="ECO:0000256" key="1">
    <source>
        <dbReference type="SAM" id="MobiDB-lite"/>
    </source>
</evidence>
<feature type="compositionally biased region" description="Basic and acidic residues" evidence="1">
    <location>
        <begin position="318"/>
        <end position="338"/>
    </location>
</feature>
<comment type="caution">
    <text evidence="2">The sequence shown here is derived from an EMBL/GenBank/DDBJ whole genome shotgun (WGS) entry which is preliminary data.</text>
</comment>
<dbReference type="EMBL" id="CAJGYM010000128">
    <property type="protein sequence ID" value="CAD6198502.1"/>
    <property type="molecule type" value="Genomic_DNA"/>
</dbReference>
<keyword evidence="3" id="KW-1185">Reference proteome</keyword>
<feature type="compositionally biased region" description="Polar residues" evidence="1">
    <location>
        <begin position="439"/>
        <end position="451"/>
    </location>
</feature>
<feature type="compositionally biased region" description="Basic residues" evidence="1">
    <location>
        <begin position="116"/>
        <end position="128"/>
    </location>
</feature>
<proteinExistence type="predicted"/>